<accession>A0A0Q3K6B2</accession>
<dbReference type="Proteomes" id="UP000051682">
    <property type="component" value="Unassembled WGS sequence"/>
</dbReference>
<dbReference type="RefSeq" id="WP_050379716.1">
    <property type="nucleotide sequence ID" value="NZ_LLYZ01000006.1"/>
</dbReference>
<evidence type="ECO:0008006" key="4">
    <source>
        <dbReference type="Google" id="ProtNLM"/>
    </source>
</evidence>
<dbReference type="AlphaFoldDB" id="A0A0Q3K6B2"/>
<organism evidence="2 3">
    <name type="scientific">Chryseobacterium aquaticum</name>
    <dbReference type="NCBI Taxonomy" id="452084"/>
    <lineage>
        <taxon>Bacteria</taxon>
        <taxon>Pseudomonadati</taxon>
        <taxon>Bacteroidota</taxon>
        <taxon>Flavobacteriia</taxon>
        <taxon>Flavobacteriales</taxon>
        <taxon>Weeksellaceae</taxon>
        <taxon>Chryseobacterium group</taxon>
        <taxon>Chryseobacterium</taxon>
    </lineage>
</organism>
<dbReference type="EMBL" id="LLYZ01000006">
    <property type="protein sequence ID" value="KQK25227.1"/>
    <property type="molecule type" value="Genomic_DNA"/>
</dbReference>
<proteinExistence type="predicted"/>
<evidence type="ECO:0000256" key="1">
    <source>
        <dbReference type="SAM" id="Phobius"/>
    </source>
</evidence>
<evidence type="ECO:0000313" key="2">
    <source>
        <dbReference type="EMBL" id="KQK25227.1"/>
    </source>
</evidence>
<reference evidence="2 3" key="1">
    <citation type="submission" date="2015-10" db="EMBL/GenBank/DDBJ databases">
        <title>Chryseobacterium aquaticum genome.</title>
        <authorList>
            <person name="Newman J.D."/>
            <person name="Ferguson M.B."/>
            <person name="Miller J.R."/>
        </authorList>
    </citation>
    <scope>NUCLEOTIDE SEQUENCE [LARGE SCALE GENOMIC DNA]</scope>
    <source>
        <strain evidence="2 3">KCTC 12483</strain>
    </source>
</reference>
<keyword evidence="3" id="KW-1185">Reference proteome</keyword>
<keyword evidence="1" id="KW-0472">Membrane</keyword>
<keyword evidence="1" id="KW-1133">Transmembrane helix</keyword>
<comment type="caution">
    <text evidence="2">The sequence shown here is derived from an EMBL/GenBank/DDBJ whole genome shotgun (WGS) entry which is preliminary data.</text>
</comment>
<dbReference type="PROSITE" id="PS51257">
    <property type="entry name" value="PROKAR_LIPOPROTEIN"/>
    <property type="match status" value="1"/>
</dbReference>
<gene>
    <name evidence="2" type="ORF">AR438_11920</name>
</gene>
<sequence>MKAKILGLLVLISIAFGCRSKNKLTAFYKENSREKEMVKIDSVGSESSKSIQNTETSTFINENKNETSGDVVITGKSDESNPFVFHNVVGRDTIQSISIKGNAEYLINNHFKKAENKKSETKREEFISIIQELSQNAVSKEKNKETASEISQKTNKITAKGFQAGTWIVITTIAVFLIFIFFTYKYFKK</sequence>
<protein>
    <recommendedName>
        <fullName evidence="4">Lipoprotein</fullName>
    </recommendedName>
</protein>
<keyword evidence="1" id="KW-0812">Transmembrane</keyword>
<name>A0A0Q3K6B2_9FLAO</name>
<feature type="transmembrane region" description="Helical" evidence="1">
    <location>
        <begin position="164"/>
        <end position="184"/>
    </location>
</feature>
<dbReference type="OrthoDB" id="1259727at2"/>
<dbReference type="STRING" id="452084.AR438_11920"/>
<evidence type="ECO:0000313" key="3">
    <source>
        <dbReference type="Proteomes" id="UP000051682"/>
    </source>
</evidence>